<feature type="region of interest" description="Disordered" evidence="1">
    <location>
        <begin position="1"/>
        <end position="23"/>
    </location>
</feature>
<proteinExistence type="predicted"/>
<evidence type="ECO:0000256" key="2">
    <source>
        <dbReference type="SAM" id="Phobius"/>
    </source>
</evidence>
<evidence type="ECO:0000313" key="3">
    <source>
        <dbReference type="EMBL" id="MBB4929970.1"/>
    </source>
</evidence>
<reference evidence="3 4" key="1">
    <citation type="submission" date="2020-08" db="EMBL/GenBank/DDBJ databases">
        <title>Sequencing the genomes of 1000 actinobacteria strains.</title>
        <authorList>
            <person name="Klenk H.-P."/>
        </authorList>
    </citation>
    <scope>NUCLEOTIDE SEQUENCE [LARGE SCALE GENOMIC DNA]</scope>
    <source>
        <strain evidence="3 4">DSM 102030</strain>
    </source>
</reference>
<feature type="transmembrane region" description="Helical" evidence="2">
    <location>
        <begin position="203"/>
        <end position="224"/>
    </location>
</feature>
<evidence type="ECO:0000256" key="1">
    <source>
        <dbReference type="SAM" id="MobiDB-lite"/>
    </source>
</evidence>
<evidence type="ECO:0008006" key="5">
    <source>
        <dbReference type="Google" id="ProtNLM"/>
    </source>
</evidence>
<feature type="transmembrane region" description="Helical" evidence="2">
    <location>
        <begin position="84"/>
        <end position="102"/>
    </location>
</feature>
<organism evidence="3 4">
    <name type="scientific">Lipingzhangella halophila</name>
    <dbReference type="NCBI Taxonomy" id="1783352"/>
    <lineage>
        <taxon>Bacteria</taxon>
        <taxon>Bacillati</taxon>
        <taxon>Actinomycetota</taxon>
        <taxon>Actinomycetes</taxon>
        <taxon>Streptosporangiales</taxon>
        <taxon>Nocardiopsidaceae</taxon>
        <taxon>Lipingzhangella</taxon>
    </lineage>
</organism>
<dbReference type="EMBL" id="JACHJT010000001">
    <property type="protein sequence ID" value="MBB4929970.1"/>
    <property type="molecule type" value="Genomic_DNA"/>
</dbReference>
<keyword evidence="2" id="KW-1133">Transmembrane helix</keyword>
<dbReference type="Proteomes" id="UP000523007">
    <property type="component" value="Unassembled WGS sequence"/>
</dbReference>
<feature type="transmembrane region" description="Helical" evidence="2">
    <location>
        <begin position="114"/>
        <end position="135"/>
    </location>
</feature>
<name>A0A7W7W1S5_9ACTN</name>
<accession>A0A7W7W1S5</accession>
<keyword evidence="4" id="KW-1185">Reference proteome</keyword>
<dbReference type="RefSeq" id="WP_184574842.1">
    <property type="nucleotide sequence ID" value="NZ_JACHJT010000001.1"/>
</dbReference>
<keyword evidence="2" id="KW-0812">Transmembrane</keyword>
<gene>
    <name evidence="3" type="ORF">F4561_000790</name>
</gene>
<sequence>MQQTSSHHRTPDSAAGRAEPGGAAHRVHGLVSAALMAAGVALFMWGGSQHPPTDTSMGVVGSEDYFRTFAEHVARTEDWRSTHAGLLAGPLLWALGSVGFAAHARARPATGAGFAQSGLVALAMGAVAWSVVFVVDGFVAPLQAESAAAGDFTPEAMAAFRFSQEIVGRLGLVSWLLIGAGIAGLAAAVLADRDLGPVWRLGLGLSGVAIGLWPAAGAAVGIFQPSVFTSALWVPTALVTSLWFLLAAVALLWRGARPPRAASVSAP</sequence>
<comment type="caution">
    <text evidence="3">The sequence shown here is derived from an EMBL/GenBank/DDBJ whole genome shotgun (WGS) entry which is preliminary data.</text>
</comment>
<evidence type="ECO:0000313" key="4">
    <source>
        <dbReference type="Proteomes" id="UP000523007"/>
    </source>
</evidence>
<feature type="transmembrane region" description="Helical" evidence="2">
    <location>
        <begin position="27"/>
        <end position="47"/>
    </location>
</feature>
<feature type="transmembrane region" description="Helical" evidence="2">
    <location>
        <begin position="172"/>
        <end position="191"/>
    </location>
</feature>
<protein>
    <recommendedName>
        <fullName evidence="5">DUF4386 family protein</fullName>
    </recommendedName>
</protein>
<keyword evidence="2" id="KW-0472">Membrane</keyword>
<feature type="transmembrane region" description="Helical" evidence="2">
    <location>
        <begin position="230"/>
        <end position="253"/>
    </location>
</feature>
<dbReference type="AlphaFoldDB" id="A0A7W7W1S5"/>